<organism evidence="2 3">
    <name type="scientific">Sulfitobacter aestuariivivens</name>
    <dbReference type="NCBI Taxonomy" id="2766981"/>
    <lineage>
        <taxon>Bacteria</taxon>
        <taxon>Pseudomonadati</taxon>
        <taxon>Pseudomonadota</taxon>
        <taxon>Alphaproteobacteria</taxon>
        <taxon>Rhodobacterales</taxon>
        <taxon>Roseobacteraceae</taxon>
        <taxon>Sulfitobacter</taxon>
    </lineage>
</organism>
<keyword evidence="1" id="KW-1133">Transmembrane helix</keyword>
<dbReference type="AlphaFoldDB" id="A0A927D461"/>
<keyword evidence="1" id="KW-0812">Transmembrane</keyword>
<evidence type="ECO:0000313" key="3">
    <source>
        <dbReference type="Proteomes" id="UP000635142"/>
    </source>
</evidence>
<reference evidence="2" key="1">
    <citation type="submission" date="2020-08" db="EMBL/GenBank/DDBJ databases">
        <title>Sulfitobacter aestuariivivens sp. nov., isolated from a tidal flat.</title>
        <authorList>
            <person name="Park S."/>
            <person name="Yoon J.-H."/>
        </authorList>
    </citation>
    <scope>NUCLEOTIDE SEQUENCE</scope>
    <source>
        <strain evidence="2">TSTF-M16</strain>
    </source>
</reference>
<dbReference type="EMBL" id="JACTAG010000001">
    <property type="protein sequence ID" value="MBD3663062.1"/>
    <property type="molecule type" value="Genomic_DNA"/>
</dbReference>
<keyword evidence="1" id="KW-0472">Membrane</keyword>
<feature type="transmembrane region" description="Helical" evidence="1">
    <location>
        <begin position="7"/>
        <end position="29"/>
    </location>
</feature>
<comment type="caution">
    <text evidence="2">The sequence shown here is derived from an EMBL/GenBank/DDBJ whole genome shotgun (WGS) entry which is preliminary data.</text>
</comment>
<evidence type="ECO:0000256" key="1">
    <source>
        <dbReference type="SAM" id="Phobius"/>
    </source>
</evidence>
<feature type="transmembrane region" description="Helical" evidence="1">
    <location>
        <begin position="172"/>
        <end position="195"/>
    </location>
</feature>
<dbReference type="Proteomes" id="UP000635142">
    <property type="component" value="Unassembled WGS sequence"/>
</dbReference>
<sequence>MEVIGSFLTNVVMAFYNLAYAITHPGLWLDWTDKEALSRFVYYGGSSELFYVIFVILLIVTAIGLWRHSFLWKVTIGLEAVSNTVGRIAAWAGLLMVLQQIIIVLLQRVFTAADISIGFGKVFTFDVSWWAEELKLYNAIVVCLCCAYTFVQGSHVRVDLFYAGAKWRTKKIVDMFGAVFFMMPLAILTWIYGWYFMWRHLIVPKPSASDALDRMLMKSRALRWNVETIGFSPNGFNAYFLFKVLLCLFCLMVFLQAIATLYRSYLELREGPKSKDKYLDKDSLGEGEEAYEGTH</sequence>
<gene>
    <name evidence="2" type="ORF">H9Q16_03935</name>
</gene>
<accession>A0A927D461</accession>
<name>A0A927D461_9RHOB</name>
<proteinExistence type="predicted"/>
<feature type="transmembrane region" description="Helical" evidence="1">
    <location>
        <begin position="134"/>
        <end position="151"/>
    </location>
</feature>
<feature type="transmembrane region" description="Helical" evidence="1">
    <location>
        <begin position="240"/>
        <end position="262"/>
    </location>
</feature>
<feature type="transmembrane region" description="Helical" evidence="1">
    <location>
        <begin position="49"/>
        <end position="67"/>
    </location>
</feature>
<keyword evidence="3" id="KW-1185">Reference proteome</keyword>
<evidence type="ECO:0000313" key="2">
    <source>
        <dbReference type="EMBL" id="MBD3663062.1"/>
    </source>
</evidence>
<dbReference type="RefSeq" id="WP_191074050.1">
    <property type="nucleotide sequence ID" value="NZ_JACTAG010000001.1"/>
</dbReference>
<feature type="transmembrane region" description="Helical" evidence="1">
    <location>
        <begin position="88"/>
        <end position="110"/>
    </location>
</feature>
<protein>
    <submittedName>
        <fullName evidence="2">C4-dicarboxylate ABC transporter permease</fullName>
    </submittedName>
</protein>